<proteinExistence type="predicted"/>
<keyword evidence="2" id="KW-1185">Reference proteome</keyword>
<comment type="caution">
    <text evidence="1">The sequence shown here is derived from an EMBL/GenBank/DDBJ whole genome shotgun (WGS) entry which is preliminary data.</text>
</comment>
<evidence type="ECO:0000313" key="2">
    <source>
        <dbReference type="Proteomes" id="UP001596166"/>
    </source>
</evidence>
<name>A0ABW0FXI9_9PROT</name>
<accession>A0ABW0FXI9</accession>
<protein>
    <submittedName>
        <fullName evidence="1">Uncharacterized protein</fullName>
    </submittedName>
</protein>
<dbReference type="EMBL" id="JBHSLC010000002">
    <property type="protein sequence ID" value="MFC5353520.1"/>
    <property type="molecule type" value="Genomic_DNA"/>
</dbReference>
<sequence length="66" mass="7360">MDHRTNARPHLWGMESSEGMRSMGNGDYTAAGIRAWWATSRQPEGAMSKHMPAEWWTVGTINGRAA</sequence>
<dbReference type="RefSeq" id="WP_376993347.1">
    <property type="nucleotide sequence ID" value="NZ_JBHSLC010000002.1"/>
</dbReference>
<dbReference type="Proteomes" id="UP001596166">
    <property type="component" value="Unassembled WGS sequence"/>
</dbReference>
<gene>
    <name evidence="1" type="ORF">ACFPMG_00745</name>
</gene>
<organism evidence="1 2">
    <name type="scientific">Azospirillum himalayense</name>
    <dbReference type="NCBI Taxonomy" id="654847"/>
    <lineage>
        <taxon>Bacteria</taxon>
        <taxon>Pseudomonadati</taxon>
        <taxon>Pseudomonadota</taxon>
        <taxon>Alphaproteobacteria</taxon>
        <taxon>Rhodospirillales</taxon>
        <taxon>Azospirillaceae</taxon>
        <taxon>Azospirillum</taxon>
    </lineage>
</organism>
<reference evidence="2" key="1">
    <citation type="journal article" date="2019" name="Int. J. Syst. Evol. Microbiol.">
        <title>The Global Catalogue of Microorganisms (GCM) 10K type strain sequencing project: providing services to taxonomists for standard genome sequencing and annotation.</title>
        <authorList>
            <consortium name="The Broad Institute Genomics Platform"/>
            <consortium name="The Broad Institute Genome Sequencing Center for Infectious Disease"/>
            <person name="Wu L."/>
            <person name="Ma J."/>
        </authorList>
    </citation>
    <scope>NUCLEOTIDE SEQUENCE [LARGE SCALE GENOMIC DNA]</scope>
    <source>
        <strain evidence="2">CCUG 58760</strain>
    </source>
</reference>
<evidence type="ECO:0000313" key="1">
    <source>
        <dbReference type="EMBL" id="MFC5353520.1"/>
    </source>
</evidence>